<evidence type="ECO:0000313" key="2">
    <source>
        <dbReference type="EMBL" id="MEY6434218.1"/>
    </source>
</evidence>
<protein>
    <submittedName>
        <fullName evidence="2">Uncharacterized protein</fullName>
    </submittedName>
</protein>
<gene>
    <name evidence="2" type="ORF">ABC977_17615</name>
</gene>
<dbReference type="EMBL" id="JBDKXB010000050">
    <property type="protein sequence ID" value="MEY6434218.1"/>
    <property type="molecule type" value="Genomic_DNA"/>
</dbReference>
<sequence length="133" mass="14915">MTETTEPKTRGRPPTGRAMTAAERQARYRDRQRAKLAQAASPEADELRRAIELAQAEIARLNAEGDRLALKVDQLQRALAAKENAHARTAKIADKVVTERDALRDRIAEQDRQIEALKAELARCRPRVHATGR</sequence>
<evidence type="ECO:0000313" key="3">
    <source>
        <dbReference type="Proteomes" id="UP001564408"/>
    </source>
</evidence>
<feature type="compositionally biased region" description="Basic and acidic residues" evidence="1">
    <location>
        <begin position="24"/>
        <end position="33"/>
    </location>
</feature>
<reference evidence="2 3" key="1">
    <citation type="submission" date="2024-05" db="EMBL/GenBank/DDBJ databases">
        <title>Genome Sequence and Characterization of the New Strain Purple Sulfur Bacterium of Genus Thioalkalicoccus.</title>
        <authorList>
            <person name="Bryantseva I.A."/>
            <person name="Kyndt J.A."/>
            <person name="Imhoff J.F."/>
        </authorList>
    </citation>
    <scope>NUCLEOTIDE SEQUENCE [LARGE SCALE GENOMIC DNA]</scope>
    <source>
        <strain evidence="2 3">Um2</strain>
    </source>
</reference>
<keyword evidence="3" id="KW-1185">Reference proteome</keyword>
<name>A0ABV4BLN9_9GAMM</name>
<evidence type="ECO:0000256" key="1">
    <source>
        <dbReference type="SAM" id="MobiDB-lite"/>
    </source>
</evidence>
<dbReference type="Proteomes" id="UP001564408">
    <property type="component" value="Unassembled WGS sequence"/>
</dbReference>
<accession>A0ABV4BLN9</accession>
<organism evidence="2 3">
    <name type="scientific">Thioalkalicoccus limnaeus</name>
    <dbReference type="NCBI Taxonomy" id="120681"/>
    <lineage>
        <taxon>Bacteria</taxon>
        <taxon>Pseudomonadati</taxon>
        <taxon>Pseudomonadota</taxon>
        <taxon>Gammaproteobacteria</taxon>
        <taxon>Chromatiales</taxon>
        <taxon>Chromatiaceae</taxon>
        <taxon>Thioalkalicoccus</taxon>
    </lineage>
</organism>
<dbReference type="RefSeq" id="WP_369668599.1">
    <property type="nucleotide sequence ID" value="NZ_JBDKXB010000050.1"/>
</dbReference>
<feature type="region of interest" description="Disordered" evidence="1">
    <location>
        <begin position="1"/>
        <end position="45"/>
    </location>
</feature>
<proteinExistence type="predicted"/>
<comment type="caution">
    <text evidence="2">The sequence shown here is derived from an EMBL/GenBank/DDBJ whole genome shotgun (WGS) entry which is preliminary data.</text>
</comment>